<protein>
    <submittedName>
        <fullName evidence="1">LuxR C-terminal-related transcriptional regulator</fullName>
    </submittedName>
</protein>
<proteinExistence type="predicted"/>
<name>A0ACC6P7G5_9BACL</name>
<accession>A0ACC6P7G5</accession>
<organism evidence="1 2">
    <name type="scientific">Saccharibacillus sacchari</name>
    <dbReference type="NCBI Taxonomy" id="456493"/>
    <lineage>
        <taxon>Bacteria</taxon>
        <taxon>Bacillati</taxon>
        <taxon>Bacillota</taxon>
        <taxon>Bacilli</taxon>
        <taxon>Bacillales</taxon>
        <taxon>Paenibacillaceae</taxon>
        <taxon>Saccharibacillus</taxon>
    </lineage>
</organism>
<dbReference type="Proteomes" id="UP001380953">
    <property type="component" value="Unassembled WGS sequence"/>
</dbReference>
<evidence type="ECO:0000313" key="1">
    <source>
        <dbReference type="EMBL" id="MEJ8302851.1"/>
    </source>
</evidence>
<comment type="caution">
    <text evidence="1">The sequence shown here is derived from an EMBL/GenBank/DDBJ whole genome shotgun (WGS) entry which is preliminary data.</text>
</comment>
<sequence length="873" mass="99784">MNTPSTAFSVTPSVVPLLKTKLSAPRSAADAILRQRLIDRLNAASDRRIVRIVAPAGFGKSTLLEQWSARTGRKTAWLSLDAADNDTVRFWSYVSASIDAAVPGFAEASADAVRLIQPDQHEMPVLRLLDAFREVREPLTLIWDDFHLVSERSLLESIAFFAGRLPGGVQLILSSRQEEEFELFKTDSSESLVLVDREQLRFRADEGIDFYRSGMSLHISSDESLAWVRRTEGWITAMKLAALSMRGGQRSSELLRRFSGSSNLMEHYLMEEVFERQSPENQRFLLDCSILRRMNASLCEAVTEDLFSGDKLLYLQKADLFLIPLDGEGQWFRFHHLFGEFLRERLERESGERIKALLGKAGEWSEQAGSFEEALQYYLPGERYREAVALLEDMLGKVSSMDDLWMSRQFAFIPEEILLEKPLLYFSYVHLVLLAEEDIPGALRMLERAEQYLNENESNWSEKRTNDYRGIFYFLKMLYSSVIRDQEMAGYYMQESRKFTPSGINLIFARSKNSGIPSVSKEHMQQEGMVSSEFLVPFLQQMIEPMHQLGLAGPIIACLAENQYQYDEVEQAETNARLAFQATDPGLVGFLAELLLPAGFTLSRSLLAQNRLKEARQELKRTRKQAVELGMTRSIVYCDAEIAMLDWKKGQKQSAEDWLRLYDRSQQTDPDDFDFSNLYEQQYLAQFLVWNNQNDRAWTLTSNMLVSAKRNKRFQQQIEIELLQCVLLERASQRGAEQAADLLLRMLRDTEPHDFVRLYLDAGPMIERLLIRIGEQWIGKGEDPAPSAAYLHKLLSKLGRSDLPRESEDPSSPLTAKELEVLALIVQGRTNQEIAESLQVSKGTVRAHINNIYGKLYVETRDEAVRQGKLLGL</sequence>
<dbReference type="EMBL" id="JBBKAR010000007">
    <property type="protein sequence ID" value="MEJ8302851.1"/>
    <property type="molecule type" value="Genomic_DNA"/>
</dbReference>
<reference evidence="1" key="1">
    <citation type="submission" date="2024-03" db="EMBL/GenBank/DDBJ databases">
        <title>Whole genome sequecning of epiphytes from Marcgravia umbellata leaves.</title>
        <authorList>
            <person name="Kumar G."/>
            <person name="Savka M.A."/>
        </authorList>
    </citation>
    <scope>NUCLEOTIDE SEQUENCE</scope>
    <source>
        <strain evidence="1">RIT_BL5</strain>
    </source>
</reference>
<gene>
    <name evidence="1" type="ORF">WKI47_02870</name>
</gene>
<keyword evidence="2" id="KW-1185">Reference proteome</keyword>
<evidence type="ECO:0000313" key="2">
    <source>
        <dbReference type="Proteomes" id="UP001380953"/>
    </source>
</evidence>